<evidence type="ECO:0000256" key="6">
    <source>
        <dbReference type="ARBA" id="ARBA00022999"/>
    </source>
</evidence>
<dbReference type="Pfam" id="PF21354">
    <property type="entry name" value="STAT_linker"/>
    <property type="match status" value="1"/>
</dbReference>
<sequence length="716" mass="79725">MLPFSEIKTALLALTKECQSLWDENKDMQGSFINDLAELQRFQTAIQQLETQQRNGGTVNQSQLDQAKQSMINMQRNASALYQELTGKRVSLVKKLSDGLQQVVVLQNELISKRLFDWKNKQKIAQVGAPFDNKDDLLDEIQAEFEMLADHNWQLRMYASWLLDLLRRGPQLNDNNARTFIDSLAGIVENLTKTLCILVSHSFVVSQQPEPVLKTQHKFGAEVRLLIGDKLGIKQQLDNANVTVKIIAEEEARQLGDGEVQEKDIKTVGGISNDYEKLTLDDKGHMAAKFNNSKLTRIAHRKPPPKGVSVDVKNPTTATDQKYALLFHISPFQLGNLGKFDVWTLSLPLMVTVHGSQDCDAQAAILWQRAFGSVHRSNASSEVMAVSWPQLAEMLKYKFSRFTGALKPLSEADLAYLGEKMLGQLSVGDSKPITFQRFAKQNLNDDVSFSFWEWFFAILQLIKQKLLKFWDEGWLIGFISKNDASDRMTSAARPTFLLRFSDSQTGSVSIGFVCEDEENKTLVPFHLSPFAIKDLDQLSLAQRIASCPQLKEIRYLYPDLDKEEMLRFFDTEERHKSESPTGYIGSEVIMVAKTGGKVPSAGMSNFGDSTPSPSSAHSKLDWSPGDVLVSGVSAMDVSSPEEVGVMFGGGTVDQSSIAFADCESLLGPDFRPELPSQPLELGDLSGFMDSISAFSGHTNSFQLDLGYFNQSGSTSH</sequence>
<dbReference type="WBParaSite" id="PSAMB.scaffold2986size20190.g19871.t1">
    <property type="protein sequence ID" value="PSAMB.scaffold2986size20190.g19871.t1"/>
    <property type="gene ID" value="PSAMB.scaffold2986size20190.g19871"/>
</dbReference>
<dbReference type="SUPFAM" id="SSF47655">
    <property type="entry name" value="STAT"/>
    <property type="match status" value="1"/>
</dbReference>
<dbReference type="InterPro" id="IPR015988">
    <property type="entry name" value="STAT_TF_CC"/>
</dbReference>
<dbReference type="CDD" id="cd14786">
    <property type="entry name" value="STAT_CCD"/>
    <property type="match status" value="1"/>
</dbReference>
<keyword evidence="10 13" id="KW-0804">Transcription</keyword>
<dbReference type="InterPro" id="IPR008967">
    <property type="entry name" value="p53-like_TF_DNA-bd_sf"/>
</dbReference>
<keyword evidence="11 13" id="KW-0539">Nucleus</keyword>
<evidence type="ECO:0000256" key="5">
    <source>
        <dbReference type="ARBA" id="ARBA00022553"/>
    </source>
</evidence>
<evidence type="ECO:0000256" key="11">
    <source>
        <dbReference type="ARBA" id="ARBA00023242"/>
    </source>
</evidence>
<dbReference type="SUPFAM" id="SSF49417">
    <property type="entry name" value="p53-like transcription factors"/>
    <property type="match status" value="1"/>
</dbReference>
<evidence type="ECO:0000256" key="10">
    <source>
        <dbReference type="ARBA" id="ARBA00023163"/>
    </source>
</evidence>
<comment type="subcellular location">
    <subcellularLocation>
        <location evidence="2 13">Cytoplasm</location>
    </subcellularLocation>
    <subcellularLocation>
        <location evidence="1 13">Nucleus</location>
    </subcellularLocation>
</comment>
<dbReference type="Pfam" id="PF01017">
    <property type="entry name" value="STAT_alpha"/>
    <property type="match status" value="1"/>
</dbReference>
<evidence type="ECO:0000256" key="9">
    <source>
        <dbReference type="ARBA" id="ARBA00023159"/>
    </source>
</evidence>
<evidence type="ECO:0000256" key="13">
    <source>
        <dbReference type="RuleBase" id="RU046415"/>
    </source>
</evidence>
<dbReference type="Gene3D" id="1.10.238.10">
    <property type="entry name" value="EF-hand"/>
    <property type="match status" value="1"/>
</dbReference>
<reference evidence="16" key="1">
    <citation type="submission" date="2022-11" db="UniProtKB">
        <authorList>
            <consortium name="WormBaseParasite"/>
        </authorList>
    </citation>
    <scope>IDENTIFICATION</scope>
</reference>
<evidence type="ECO:0000259" key="14">
    <source>
        <dbReference type="PROSITE" id="PS50001"/>
    </source>
</evidence>
<proteinExistence type="inferred from homology"/>
<dbReference type="InterPro" id="IPR000980">
    <property type="entry name" value="SH2"/>
</dbReference>
<keyword evidence="7 13" id="KW-0805">Transcription regulation</keyword>
<accession>A0A914W282</accession>
<protein>
    <recommendedName>
        <fullName evidence="13">Signal transducer and activator of transcription</fullName>
    </recommendedName>
</protein>
<dbReference type="Gene3D" id="3.30.505.10">
    <property type="entry name" value="SH2 domain"/>
    <property type="match status" value="1"/>
</dbReference>
<name>A0A914W282_9BILA</name>
<feature type="domain" description="SH2" evidence="14">
    <location>
        <begin position="474"/>
        <end position="557"/>
    </location>
</feature>
<dbReference type="InterPro" id="IPR012345">
    <property type="entry name" value="STAT_TF_DNA-bd_N"/>
</dbReference>
<comment type="similarity">
    <text evidence="3 13">Belongs to the transcription factor STAT family.</text>
</comment>
<dbReference type="CDD" id="cd14801">
    <property type="entry name" value="STAT_DBD"/>
    <property type="match status" value="1"/>
</dbReference>
<evidence type="ECO:0000256" key="12">
    <source>
        <dbReference type="PROSITE-ProRule" id="PRU00191"/>
    </source>
</evidence>
<keyword evidence="6 12" id="KW-0727">SH2 domain</keyword>
<evidence type="ECO:0000256" key="1">
    <source>
        <dbReference type="ARBA" id="ARBA00004123"/>
    </source>
</evidence>
<dbReference type="Pfam" id="PF00017">
    <property type="entry name" value="SH2"/>
    <property type="match status" value="1"/>
</dbReference>
<dbReference type="AlphaFoldDB" id="A0A914W282"/>
<dbReference type="GO" id="GO:0005634">
    <property type="term" value="C:nucleus"/>
    <property type="evidence" value="ECO:0007669"/>
    <property type="project" value="UniProtKB-SubCell"/>
</dbReference>
<dbReference type="Proteomes" id="UP000887566">
    <property type="component" value="Unplaced"/>
</dbReference>
<dbReference type="InterPro" id="IPR001217">
    <property type="entry name" value="STAT"/>
</dbReference>
<dbReference type="InterPro" id="IPR013800">
    <property type="entry name" value="STAT_TF_alpha"/>
</dbReference>
<keyword evidence="8 13" id="KW-0238">DNA-binding</keyword>
<dbReference type="GO" id="GO:0007165">
    <property type="term" value="P:signal transduction"/>
    <property type="evidence" value="ECO:0007669"/>
    <property type="project" value="InterPro"/>
</dbReference>
<evidence type="ECO:0000256" key="4">
    <source>
        <dbReference type="ARBA" id="ARBA00022490"/>
    </source>
</evidence>
<keyword evidence="15" id="KW-1185">Reference proteome</keyword>
<dbReference type="GO" id="GO:0003700">
    <property type="term" value="F:DNA-binding transcription factor activity"/>
    <property type="evidence" value="ECO:0007669"/>
    <property type="project" value="InterPro"/>
</dbReference>
<evidence type="ECO:0000313" key="15">
    <source>
        <dbReference type="Proteomes" id="UP000887566"/>
    </source>
</evidence>
<keyword evidence="4 13" id="KW-0963">Cytoplasm</keyword>
<dbReference type="Pfam" id="PF02864">
    <property type="entry name" value="STAT_bind"/>
    <property type="match status" value="1"/>
</dbReference>
<dbReference type="InterPro" id="IPR036860">
    <property type="entry name" value="SH2_dom_sf"/>
</dbReference>
<dbReference type="InterPro" id="IPR048988">
    <property type="entry name" value="STAT_linker"/>
</dbReference>
<dbReference type="GO" id="GO:0005737">
    <property type="term" value="C:cytoplasm"/>
    <property type="evidence" value="ECO:0007669"/>
    <property type="project" value="UniProtKB-SubCell"/>
</dbReference>
<evidence type="ECO:0000256" key="3">
    <source>
        <dbReference type="ARBA" id="ARBA00005586"/>
    </source>
</evidence>
<evidence type="ECO:0000256" key="8">
    <source>
        <dbReference type="ARBA" id="ARBA00023125"/>
    </source>
</evidence>
<dbReference type="CDD" id="cd09919">
    <property type="entry name" value="SH2_STAT_family"/>
    <property type="match status" value="1"/>
</dbReference>
<dbReference type="InterPro" id="IPR013801">
    <property type="entry name" value="STAT_TF_DNA-bd"/>
</dbReference>
<dbReference type="GO" id="GO:0003677">
    <property type="term" value="F:DNA binding"/>
    <property type="evidence" value="ECO:0007669"/>
    <property type="project" value="UniProtKB-KW"/>
</dbReference>
<dbReference type="PANTHER" id="PTHR11801">
    <property type="entry name" value="SIGNAL TRANSDUCER AND ACTIVATOR OF TRANSCRIPTION"/>
    <property type="match status" value="1"/>
</dbReference>
<dbReference type="FunFam" id="1.10.238.10:FF:000493">
    <property type="entry name" value="Signal transducer and activator of transcription"/>
    <property type="match status" value="1"/>
</dbReference>
<dbReference type="SUPFAM" id="SSF55550">
    <property type="entry name" value="SH2 domain"/>
    <property type="match status" value="1"/>
</dbReference>
<organism evidence="15 16">
    <name type="scientific">Plectus sambesii</name>
    <dbReference type="NCBI Taxonomy" id="2011161"/>
    <lineage>
        <taxon>Eukaryota</taxon>
        <taxon>Metazoa</taxon>
        <taxon>Ecdysozoa</taxon>
        <taxon>Nematoda</taxon>
        <taxon>Chromadorea</taxon>
        <taxon>Plectida</taxon>
        <taxon>Plectina</taxon>
        <taxon>Plectoidea</taxon>
        <taxon>Plectidae</taxon>
        <taxon>Plectus</taxon>
    </lineage>
</organism>
<evidence type="ECO:0000313" key="16">
    <source>
        <dbReference type="WBParaSite" id="PSAMB.scaffold2986size20190.g19871.t1"/>
    </source>
</evidence>
<evidence type="ECO:0000256" key="2">
    <source>
        <dbReference type="ARBA" id="ARBA00004496"/>
    </source>
</evidence>
<keyword evidence="9 13" id="KW-0010">Activator</keyword>
<dbReference type="Gene3D" id="2.60.40.630">
    <property type="entry name" value="STAT transcription factor, DNA-binding domain"/>
    <property type="match status" value="1"/>
</dbReference>
<dbReference type="PROSITE" id="PS50001">
    <property type="entry name" value="SH2"/>
    <property type="match status" value="1"/>
</dbReference>
<evidence type="ECO:0000256" key="7">
    <source>
        <dbReference type="ARBA" id="ARBA00023015"/>
    </source>
</evidence>
<dbReference type="Gene3D" id="1.20.1050.20">
    <property type="entry name" value="STAT transcription factor, all-alpha domain"/>
    <property type="match status" value="1"/>
</dbReference>
<keyword evidence="5 13" id="KW-0597">Phosphoprotein</keyword>